<dbReference type="Pfam" id="PF02559">
    <property type="entry name" value="CarD_TRCF_RID"/>
    <property type="match status" value="1"/>
</dbReference>
<accession>A0A9D2MXV6</accession>
<evidence type="ECO:0000313" key="2">
    <source>
        <dbReference type="EMBL" id="HJB98695.1"/>
    </source>
</evidence>
<reference evidence="2" key="2">
    <citation type="submission" date="2021-04" db="EMBL/GenBank/DDBJ databases">
        <authorList>
            <person name="Gilroy R."/>
        </authorList>
    </citation>
    <scope>NUCLEOTIDE SEQUENCE</scope>
    <source>
        <strain evidence="2">CHK185-1770</strain>
    </source>
</reference>
<evidence type="ECO:0000313" key="3">
    <source>
        <dbReference type="Proteomes" id="UP000826793"/>
    </source>
</evidence>
<feature type="domain" description="CarD-like/TRCF RNAP-interacting" evidence="1">
    <location>
        <begin position="2"/>
        <end position="53"/>
    </location>
</feature>
<dbReference type="InterPro" id="IPR003711">
    <property type="entry name" value="CarD-like/TRCF_RID"/>
</dbReference>
<sequence>MFQEGDLVVYGSSGVCRVVQIGALESRAADPNRQYYTLQPLFESERIYTPVDSGVFMRPAMTKEEAQNLIRQIPEIDGDVCTERNPANLRIHYEASLQSHECRELIRMIKGIRRKTRETEKKGRKMGQVDQRYRKKAEGLLHGELAIALGIPREEVEDYIHSALEEAAG</sequence>
<dbReference type="Gene3D" id="2.40.10.170">
    <property type="match status" value="1"/>
</dbReference>
<proteinExistence type="predicted"/>
<dbReference type="Proteomes" id="UP000826793">
    <property type="component" value="Unassembled WGS sequence"/>
</dbReference>
<dbReference type="InterPro" id="IPR036101">
    <property type="entry name" value="CarD-like/TRCF_RID_sf"/>
</dbReference>
<organism evidence="2 3">
    <name type="scientific">Candidatus Acutalibacter pullicola</name>
    <dbReference type="NCBI Taxonomy" id="2838417"/>
    <lineage>
        <taxon>Bacteria</taxon>
        <taxon>Bacillati</taxon>
        <taxon>Bacillota</taxon>
        <taxon>Clostridia</taxon>
        <taxon>Eubacteriales</taxon>
        <taxon>Acutalibacteraceae</taxon>
        <taxon>Acutalibacter</taxon>
    </lineage>
</organism>
<evidence type="ECO:0000259" key="1">
    <source>
        <dbReference type="Pfam" id="PF02559"/>
    </source>
</evidence>
<dbReference type="EMBL" id="DWXG01000074">
    <property type="protein sequence ID" value="HJB98695.1"/>
    <property type="molecule type" value="Genomic_DNA"/>
</dbReference>
<comment type="caution">
    <text evidence="2">The sequence shown here is derived from an EMBL/GenBank/DDBJ whole genome shotgun (WGS) entry which is preliminary data.</text>
</comment>
<reference evidence="2" key="1">
    <citation type="journal article" date="2021" name="PeerJ">
        <title>Extensive microbial diversity within the chicken gut microbiome revealed by metagenomics and culture.</title>
        <authorList>
            <person name="Gilroy R."/>
            <person name="Ravi A."/>
            <person name="Getino M."/>
            <person name="Pursley I."/>
            <person name="Horton D.L."/>
            <person name="Alikhan N.F."/>
            <person name="Baker D."/>
            <person name="Gharbi K."/>
            <person name="Hall N."/>
            <person name="Watson M."/>
            <person name="Adriaenssens E.M."/>
            <person name="Foster-Nyarko E."/>
            <person name="Jarju S."/>
            <person name="Secka A."/>
            <person name="Antonio M."/>
            <person name="Oren A."/>
            <person name="Chaudhuri R.R."/>
            <person name="La Ragione R."/>
            <person name="Hildebrand F."/>
            <person name="Pallen M.J."/>
        </authorList>
    </citation>
    <scope>NUCLEOTIDE SEQUENCE</scope>
    <source>
        <strain evidence="2">CHK185-1770</strain>
    </source>
</reference>
<name>A0A9D2MXV6_9FIRM</name>
<dbReference type="AlphaFoldDB" id="A0A9D2MXV6"/>
<dbReference type="Gene3D" id="1.20.58.1290">
    <property type="entry name" value="CarD-like, C-terminal domain"/>
    <property type="match status" value="1"/>
</dbReference>
<dbReference type="InterPro" id="IPR042215">
    <property type="entry name" value="CarD-like_C"/>
</dbReference>
<protein>
    <submittedName>
        <fullName evidence="2">CarD family transcriptional regulator</fullName>
    </submittedName>
</protein>
<dbReference type="SUPFAM" id="SSF141259">
    <property type="entry name" value="CarD-like"/>
    <property type="match status" value="1"/>
</dbReference>
<gene>
    <name evidence="2" type="ORF">H9710_08965</name>
</gene>